<evidence type="ECO:0000256" key="5">
    <source>
        <dbReference type="ARBA" id="ARBA00023242"/>
    </source>
</evidence>
<evidence type="ECO:0000256" key="6">
    <source>
        <dbReference type="SAM" id="Coils"/>
    </source>
</evidence>
<gene>
    <name evidence="8" type="ORF">Vbra_12090</name>
</gene>
<dbReference type="STRING" id="1169540.A0A0G4EKD7"/>
<reference evidence="8 9" key="1">
    <citation type="submission" date="2014-11" db="EMBL/GenBank/DDBJ databases">
        <authorList>
            <person name="Zhu J."/>
            <person name="Qi W."/>
            <person name="Song R."/>
        </authorList>
    </citation>
    <scope>NUCLEOTIDE SEQUENCE [LARGE SCALE GENOMIC DNA]</scope>
</reference>
<feature type="coiled-coil region" evidence="6">
    <location>
        <begin position="86"/>
        <end position="113"/>
    </location>
</feature>
<keyword evidence="5" id="KW-0539">Nucleus</keyword>
<keyword evidence="6" id="KW-0175">Coiled coil</keyword>
<dbReference type="PhylomeDB" id="A0A0G4EKD7"/>
<evidence type="ECO:0000256" key="2">
    <source>
        <dbReference type="ARBA" id="ARBA00010313"/>
    </source>
</evidence>
<dbReference type="InParanoid" id="A0A0G4EKD7"/>
<keyword evidence="3" id="KW-0507">mRNA processing</keyword>
<evidence type="ECO:0000313" key="9">
    <source>
        <dbReference type="Proteomes" id="UP000041254"/>
    </source>
</evidence>
<evidence type="ECO:0000313" key="8">
    <source>
        <dbReference type="EMBL" id="CEL96887.1"/>
    </source>
</evidence>
<dbReference type="AlphaFoldDB" id="A0A0G4EKD7"/>
<accession>A0A0G4EKD7</accession>
<comment type="subcellular location">
    <subcellularLocation>
        <location evidence="1">Nucleus</location>
    </subcellularLocation>
</comment>
<dbReference type="GO" id="GO:0000381">
    <property type="term" value="P:regulation of alternative mRNA splicing, via spliceosome"/>
    <property type="evidence" value="ECO:0007669"/>
    <property type="project" value="InterPro"/>
</dbReference>
<evidence type="ECO:0000256" key="3">
    <source>
        <dbReference type="ARBA" id="ARBA00022664"/>
    </source>
</evidence>
<keyword evidence="4" id="KW-0508">mRNA splicing</keyword>
<dbReference type="PANTHER" id="PTHR15217:SF0">
    <property type="entry name" value="PRE-MRNA-SPLICING REGULATOR WTAP"/>
    <property type="match status" value="1"/>
</dbReference>
<organism evidence="8 9">
    <name type="scientific">Vitrella brassicaformis (strain CCMP3155)</name>
    <dbReference type="NCBI Taxonomy" id="1169540"/>
    <lineage>
        <taxon>Eukaryota</taxon>
        <taxon>Sar</taxon>
        <taxon>Alveolata</taxon>
        <taxon>Colpodellida</taxon>
        <taxon>Vitrellaceae</taxon>
        <taxon>Vitrella</taxon>
    </lineage>
</organism>
<dbReference type="GO" id="GO:0016556">
    <property type="term" value="P:mRNA modification"/>
    <property type="evidence" value="ECO:0007669"/>
    <property type="project" value="InterPro"/>
</dbReference>
<protein>
    <submittedName>
        <fullName evidence="8">Uncharacterized protein</fullName>
    </submittedName>
</protein>
<evidence type="ECO:0000256" key="1">
    <source>
        <dbReference type="ARBA" id="ARBA00004123"/>
    </source>
</evidence>
<dbReference type="GO" id="GO:0006397">
    <property type="term" value="P:mRNA processing"/>
    <property type="evidence" value="ECO:0007669"/>
    <property type="project" value="UniProtKB-KW"/>
</dbReference>
<dbReference type="OrthoDB" id="3366661at2759"/>
<dbReference type="OMA" id="WRDTHET"/>
<dbReference type="InterPro" id="IPR033757">
    <property type="entry name" value="WTAP"/>
</dbReference>
<proteinExistence type="inferred from homology"/>
<evidence type="ECO:0000256" key="4">
    <source>
        <dbReference type="ARBA" id="ARBA00023187"/>
    </source>
</evidence>
<feature type="compositionally biased region" description="Gly residues" evidence="7">
    <location>
        <begin position="220"/>
        <end position="238"/>
    </location>
</feature>
<dbReference type="GO" id="GO:0008380">
    <property type="term" value="P:RNA splicing"/>
    <property type="evidence" value="ECO:0007669"/>
    <property type="project" value="UniProtKB-KW"/>
</dbReference>
<comment type="similarity">
    <text evidence="2">Belongs to the fl(2)d family.</text>
</comment>
<name>A0A0G4EKD7_VITBC</name>
<keyword evidence="9" id="KW-1185">Reference proteome</keyword>
<dbReference type="GO" id="GO:0005634">
    <property type="term" value="C:nucleus"/>
    <property type="evidence" value="ECO:0007669"/>
    <property type="project" value="UniProtKB-SubCell"/>
</dbReference>
<sequence length="251" mass="28629">MMKREAEPSFEGGSLKRPCTAEEVEKLIDTIAEHKRREYVYIARAVEHEREIHKERTQLQHWRDTHETQDGHLKSVLIDPFVNMEIKLQRERLLDKEERIRVLEEELQAKQFDQKDPVTGKRLINKLRTLKDENADLGKTQAEGTLQVLEMRLGILQKQNQLLRNKCKEQIQFMQCLDEENETMQNSLNQRAAQLQAERTRSADLERRLAEAEATIAQLRGGGRGGGGGGVGGDGDGGYVADRDAIMTGEA</sequence>
<dbReference type="Proteomes" id="UP000041254">
    <property type="component" value="Unassembled WGS sequence"/>
</dbReference>
<evidence type="ECO:0000256" key="7">
    <source>
        <dbReference type="SAM" id="MobiDB-lite"/>
    </source>
</evidence>
<dbReference type="PANTHER" id="PTHR15217">
    <property type="entry name" value="WILMS' TUMOR 1-ASSOCIATING PROTEIN"/>
    <property type="match status" value="1"/>
</dbReference>
<dbReference type="VEuPathDB" id="CryptoDB:Vbra_12090"/>
<dbReference type="Pfam" id="PF17098">
    <property type="entry name" value="Wtap"/>
    <property type="match status" value="1"/>
</dbReference>
<dbReference type="EMBL" id="CDMY01000248">
    <property type="protein sequence ID" value="CEL96887.1"/>
    <property type="molecule type" value="Genomic_DNA"/>
</dbReference>
<feature type="region of interest" description="Disordered" evidence="7">
    <location>
        <begin position="220"/>
        <end position="251"/>
    </location>
</feature>